<dbReference type="EMBL" id="CP069188">
    <property type="protein sequence ID" value="QRV16721.1"/>
    <property type="molecule type" value="Genomic_DNA"/>
</dbReference>
<feature type="compositionally biased region" description="Low complexity" evidence="1">
    <location>
        <begin position="48"/>
        <end position="62"/>
    </location>
</feature>
<dbReference type="KEGG" id="hsal:JMJ58_07585"/>
<sequence length="72" mass="7728">MSADRLGDDPTPARVDPSDQWPAVPLSARIERTQLELRVAALEERAASDGTSRRTTSRTGGAIPRLVAVSID</sequence>
<reference evidence="2 3" key="1">
    <citation type="submission" date="2021-01" db="EMBL/GenBank/DDBJ databases">
        <title>Genome Sequence and Methylation Pattern of Haloterrigena salifodinae BOL5-1, An Extremely Halophilic Archaeon from a Bolivian Salt Mine.</title>
        <authorList>
            <person name="DasSarma P."/>
            <person name="Anton B.P."/>
            <person name="DasSarma S.L."/>
            <person name="von Ehrenheim H.A.L."/>
            <person name="Martinez F.L."/>
            <person name="Guzman D."/>
            <person name="Roberts R.J."/>
            <person name="DasSarma S."/>
        </authorList>
    </citation>
    <scope>NUCLEOTIDE SEQUENCE [LARGE SCALE GENOMIC DNA]</scope>
    <source>
        <strain evidence="2 3">BOL5-1</strain>
    </source>
</reference>
<dbReference type="AlphaFoldDB" id="A0A8T8E5Z9"/>
<protein>
    <submittedName>
        <fullName evidence="2">Uncharacterized protein</fullName>
    </submittedName>
</protein>
<evidence type="ECO:0000313" key="2">
    <source>
        <dbReference type="EMBL" id="QRV16721.1"/>
    </source>
</evidence>
<name>A0A8T8E5Z9_9EURY</name>
<evidence type="ECO:0000256" key="1">
    <source>
        <dbReference type="SAM" id="MobiDB-lite"/>
    </source>
</evidence>
<dbReference type="GeneID" id="62874975"/>
<proteinExistence type="predicted"/>
<dbReference type="OrthoDB" id="177748at2157"/>
<dbReference type="RefSeq" id="WP_204748914.1">
    <property type="nucleotide sequence ID" value="NZ_CP069188.1"/>
</dbReference>
<evidence type="ECO:0000313" key="3">
    <source>
        <dbReference type="Proteomes" id="UP000637819"/>
    </source>
</evidence>
<feature type="region of interest" description="Disordered" evidence="1">
    <location>
        <begin position="44"/>
        <end position="72"/>
    </location>
</feature>
<gene>
    <name evidence="2" type="ORF">JMJ58_07585</name>
</gene>
<dbReference type="Proteomes" id="UP000637819">
    <property type="component" value="Chromosome"/>
</dbReference>
<keyword evidence="3" id="KW-1185">Reference proteome</keyword>
<organism evidence="2 3">
    <name type="scientific">Haloterrigena salifodinae</name>
    <dbReference type="NCBI Taxonomy" id="2675099"/>
    <lineage>
        <taxon>Archaea</taxon>
        <taxon>Methanobacteriati</taxon>
        <taxon>Methanobacteriota</taxon>
        <taxon>Stenosarchaea group</taxon>
        <taxon>Halobacteria</taxon>
        <taxon>Halobacteriales</taxon>
        <taxon>Natrialbaceae</taxon>
        <taxon>Haloterrigena</taxon>
    </lineage>
</organism>
<feature type="region of interest" description="Disordered" evidence="1">
    <location>
        <begin position="1"/>
        <end position="21"/>
    </location>
</feature>
<accession>A0A8T8E5Z9</accession>